<dbReference type="Proteomes" id="UP000265520">
    <property type="component" value="Unassembled WGS sequence"/>
</dbReference>
<keyword evidence="3" id="KW-1185">Reference proteome</keyword>
<name>A0A392WAW6_9FABA</name>
<evidence type="ECO:0000313" key="3">
    <source>
        <dbReference type="Proteomes" id="UP000265520"/>
    </source>
</evidence>
<feature type="compositionally biased region" description="Polar residues" evidence="1">
    <location>
        <begin position="26"/>
        <end position="56"/>
    </location>
</feature>
<organism evidence="2 3">
    <name type="scientific">Trifolium medium</name>
    <dbReference type="NCBI Taxonomy" id="97028"/>
    <lineage>
        <taxon>Eukaryota</taxon>
        <taxon>Viridiplantae</taxon>
        <taxon>Streptophyta</taxon>
        <taxon>Embryophyta</taxon>
        <taxon>Tracheophyta</taxon>
        <taxon>Spermatophyta</taxon>
        <taxon>Magnoliopsida</taxon>
        <taxon>eudicotyledons</taxon>
        <taxon>Gunneridae</taxon>
        <taxon>Pentapetalae</taxon>
        <taxon>rosids</taxon>
        <taxon>fabids</taxon>
        <taxon>Fabales</taxon>
        <taxon>Fabaceae</taxon>
        <taxon>Papilionoideae</taxon>
        <taxon>50 kb inversion clade</taxon>
        <taxon>NPAAA clade</taxon>
        <taxon>Hologalegina</taxon>
        <taxon>IRL clade</taxon>
        <taxon>Trifolieae</taxon>
        <taxon>Trifolium</taxon>
    </lineage>
</organism>
<dbReference type="AlphaFoldDB" id="A0A392WAW6"/>
<proteinExistence type="predicted"/>
<protein>
    <submittedName>
        <fullName evidence="2">Uncharacterized protein</fullName>
    </submittedName>
</protein>
<dbReference type="EMBL" id="LXQA011426719">
    <property type="protein sequence ID" value="MCI96872.1"/>
    <property type="molecule type" value="Genomic_DNA"/>
</dbReference>
<comment type="caution">
    <text evidence="2">The sequence shown here is derived from an EMBL/GenBank/DDBJ whole genome shotgun (WGS) entry which is preliminary data.</text>
</comment>
<feature type="region of interest" description="Disordered" evidence="1">
    <location>
        <begin position="1"/>
        <end position="56"/>
    </location>
</feature>
<accession>A0A392WAW6</accession>
<evidence type="ECO:0000313" key="2">
    <source>
        <dbReference type="EMBL" id="MCI96872.1"/>
    </source>
</evidence>
<feature type="non-terminal residue" evidence="2">
    <location>
        <position position="56"/>
    </location>
</feature>
<evidence type="ECO:0000256" key="1">
    <source>
        <dbReference type="SAM" id="MobiDB-lite"/>
    </source>
</evidence>
<sequence>MESFSLHNVSPYSQHLAAAQHQQPQGFSNQQAMQKPFNPFQSSQFAQNPGQQLNQP</sequence>
<feature type="compositionally biased region" description="Low complexity" evidence="1">
    <location>
        <begin position="14"/>
        <end position="25"/>
    </location>
</feature>
<feature type="compositionally biased region" description="Polar residues" evidence="1">
    <location>
        <begin position="1"/>
        <end position="13"/>
    </location>
</feature>
<reference evidence="2 3" key="1">
    <citation type="journal article" date="2018" name="Front. Plant Sci.">
        <title>Red Clover (Trifolium pratense) and Zigzag Clover (T. medium) - A Picture of Genomic Similarities and Differences.</title>
        <authorList>
            <person name="Dluhosova J."/>
            <person name="Istvanek J."/>
            <person name="Nedelnik J."/>
            <person name="Repkova J."/>
        </authorList>
    </citation>
    <scope>NUCLEOTIDE SEQUENCE [LARGE SCALE GENOMIC DNA]</scope>
    <source>
        <strain evidence="3">cv. 10/8</strain>
        <tissue evidence="2">Leaf</tissue>
    </source>
</reference>